<evidence type="ECO:0000256" key="1">
    <source>
        <dbReference type="ARBA" id="ARBA00004613"/>
    </source>
</evidence>
<dbReference type="Proteomes" id="UP000321832">
    <property type="component" value="Unassembled WGS sequence"/>
</dbReference>
<dbReference type="InterPro" id="IPR051398">
    <property type="entry name" value="Polysacch_Deacetylase"/>
</dbReference>
<dbReference type="PROSITE" id="PS51677">
    <property type="entry name" value="NODB"/>
    <property type="match status" value="1"/>
</dbReference>
<feature type="region of interest" description="Disordered" evidence="3">
    <location>
        <begin position="286"/>
        <end position="343"/>
    </location>
</feature>
<dbReference type="GO" id="GO:0005975">
    <property type="term" value="P:carbohydrate metabolic process"/>
    <property type="evidence" value="ECO:0007669"/>
    <property type="project" value="InterPro"/>
</dbReference>
<dbReference type="PANTHER" id="PTHR34216">
    <property type="match status" value="1"/>
</dbReference>
<dbReference type="SUPFAM" id="SSF88713">
    <property type="entry name" value="Glycoside hydrolase/deacetylase"/>
    <property type="match status" value="1"/>
</dbReference>
<evidence type="ECO:0000256" key="2">
    <source>
        <dbReference type="ARBA" id="ARBA00022729"/>
    </source>
</evidence>
<gene>
    <name evidence="5" type="ORF">FSC37_12915</name>
</gene>
<organism evidence="5 6">
    <name type="scientific">Piscinibacter aquaticus</name>
    <dbReference type="NCBI Taxonomy" id="392597"/>
    <lineage>
        <taxon>Bacteria</taxon>
        <taxon>Pseudomonadati</taxon>
        <taxon>Pseudomonadota</taxon>
        <taxon>Betaproteobacteria</taxon>
        <taxon>Burkholderiales</taxon>
        <taxon>Sphaerotilaceae</taxon>
        <taxon>Piscinibacter</taxon>
    </lineage>
</organism>
<dbReference type="InterPro" id="IPR002509">
    <property type="entry name" value="NODB_dom"/>
</dbReference>
<dbReference type="GO" id="GO:0005576">
    <property type="term" value="C:extracellular region"/>
    <property type="evidence" value="ECO:0007669"/>
    <property type="project" value="UniProtKB-SubCell"/>
</dbReference>
<comment type="subcellular location">
    <subcellularLocation>
        <location evidence="1">Secreted</location>
    </subcellularLocation>
</comment>
<dbReference type="Pfam" id="PF01522">
    <property type="entry name" value="Polysacc_deac_1"/>
    <property type="match status" value="1"/>
</dbReference>
<dbReference type="GO" id="GO:0016810">
    <property type="term" value="F:hydrolase activity, acting on carbon-nitrogen (but not peptide) bonds"/>
    <property type="evidence" value="ECO:0007669"/>
    <property type="project" value="InterPro"/>
</dbReference>
<comment type="caution">
    <text evidence="5">The sequence shown here is derived from an EMBL/GenBank/DDBJ whole genome shotgun (WGS) entry which is preliminary data.</text>
</comment>
<keyword evidence="6" id="KW-1185">Reference proteome</keyword>
<dbReference type="AlphaFoldDB" id="A0A5C6U0Z8"/>
<evidence type="ECO:0000313" key="5">
    <source>
        <dbReference type="EMBL" id="TXC66419.1"/>
    </source>
</evidence>
<dbReference type="PANTHER" id="PTHR34216:SF3">
    <property type="entry name" value="POLY-BETA-1,6-N-ACETYL-D-GLUCOSAMINE N-DEACETYLASE"/>
    <property type="match status" value="1"/>
</dbReference>
<dbReference type="InterPro" id="IPR011330">
    <property type="entry name" value="Glyco_hydro/deAcase_b/a-brl"/>
</dbReference>
<protein>
    <submittedName>
        <fullName evidence="5">Polysaccharide deacetylase family protein</fullName>
    </submittedName>
</protein>
<keyword evidence="2" id="KW-0732">Signal</keyword>
<dbReference type="CDD" id="cd10918">
    <property type="entry name" value="CE4_NodB_like_5s_6s"/>
    <property type="match status" value="1"/>
</dbReference>
<sequence>MKTMPRPPVSVLMYHAIVDDGEAPAGADLHYAVSRRTFGRHLELARQCGLAVVSVRALLDAPRSDAVAFTFDDGHASNAWAAQALHEAGGSADFFVNSAHVGRPGFLGWPELRAMAAAGMSIQSHGHQHRYLDELDAAGVEDELRRSKQILEDGLGRAVTLFAPPAGASRPGWWTRRGGWATTPCAPRGWASGAARTARCLGSPSCAARRPLARRAGWPAGRVKFWQARCDTNCSARVRGCSAMGRTTSSGRLSWPGDDRTPLLGQHGAALLCVCRVPAAGAGAGRRAPAACGTGTSRAARGGGDPGRAQRVGPACRQARNASRAGLPQRSAAHPGRVGWLDR</sequence>
<feature type="domain" description="NodB homology" evidence="4">
    <location>
        <begin position="65"/>
        <end position="167"/>
    </location>
</feature>
<reference evidence="5 6" key="1">
    <citation type="submission" date="2019-08" db="EMBL/GenBank/DDBJ databases">
        <authorList>
            <person name="Khan S.A."/>
            <person name="Jeon C.O."/>
            <person name="Jeong S.E."/>
        </authorList>
    </citation>
    <scope>NUCLEOTIDE SEQUENCE [LARGE SCALE GENOMIC DNA]</scope>
    <source>
        <strain evidence="6">IMCC1728</strain>
    </source>
</reference>
<dbReference type="EMBL" id="VOPW01000001">
    <property type="protein sequence ID" value="TXC66419.1"/>
    <property type="molecule type" value="Genomic_DNA"/>
</dbReference>
<accession>A0A5C6U0Z8</accession>
<feature type="compositionally biased region" description="Low complexity" evidence="3">
    <location>
        <begin position="286"/>
        <end position="300"/>
    </location>
</feature>
<name>A0A5C6U0Z8_9BURK</name>
<evidence type="ECO:0000313" key="6">
    <source>
        <dbReference type="Proteomes" id="UP000321832"/>
    </source>
</evidence>
<evidence type="ECO:0000256" key="3">
    <source>
        <dbReference type="SAM" id="MobiDB-lite"/>
    </source>
</evidence>
<evidence type="ECO:0000259" key="4">
    <source>
        <dbReference type="PROSITE" id="PS51677"/>
    </source>
</evidence>
<dbReference type="Gene3D" id="3.20.20.370">
    <property type="entry name" value="Glycoside hydrolase/deacetylase"/>
    <property type="match status" value="1"/>
</dbReference>
<proteinExistence type="predicted"/>